<comment type="caution">
    <text evidence="2">The sequence shown here is derived from an EMBL/GenBank/DDBJ whole genome shotgun (WGS) entry which is preliminary data.</text>
</comment>
<sequence>MVRGEYGYGKRKLRTQFLLCAGCLVLVFGALIIGIVLTGTRKNIWTVGAVCSVLPAATFAVNIVARMKGLPLKKADYERFAAVSGGLVTACDMIFTANQKLVPVQAAVLHEMGIVGYTASKKLDVKQAERDMNGLMKSVGIYSKIQLYTDYEAFLKRVKGITPPSDEEKREELEKKRLDLLVYSM</sequence>
<feature type="transmembrane region" description="Helical" evidence="1">
    <location>
        <begin position="17"/>
        <end position="38"/>
    </location>
</feature>
<keyword evidence="3" id="KW-1185">Reference proteome</keyword>
<feature type="transmembrane region" description="Helical" evidence="1">
    <location>
        <begin position="44"/>
        <end position="65"/>
    </location>
</feature>
<dbReference type="RefSeq" id="WP_283231670.1">
    <property type="nucleotide sequence ID" value="NZ_JASGBQ010000028.1"/>
</dbReference>
<evidence type="ECO:0000313" key="2">
    <source>
        <dbReference type="EMBL" id="MDI9243245.1"/>
    </source>
</evidence>
<dbReference type="Proteomes" id="UP001300383">
    <property type="component" value="Unassembled WGS sequence"/>
</dbReference>
<proteinExistence type="predicted"/>
<organism evidence="2 3">
    <name type="scientific">Fusibacillus kribbianus</name>
    <dbReference type="NCBI Taxonomy" id="3044208"/>
    <lineage>
        <taxon>Bacteria</taxon>
        <taxon>Bacillati</taxon>
        <taxon>Bacillota</taxon>
        <taxon>Clostridia</taxon>
        <taxon>Lachnospirales</taxon>
        <taxon>Lachnospiraceae</taxon>
        <taxon>Fusibacillus</taxon>
    </lineage>
</organism>
<dbReference type="AlphaFoldDB" id="A0AAP4BC28"/>
<name>A0AAP4BC28_9FIRM</name>
<dbReference type="EMBL" id="JASGBQ010000028">
    <property type="protein sequence ID" value="MDI9243245.1"/>
    <property type="molecule type" value="Genomic_DNA"/>
</dbReference>
<keyword evidence="1" id="KW-0472">Membrane</keyword>
<reference evidence="2 3" key="1">
    <citation type="submission" date="2023-05" db="EMBL/GenBank/DDBJ databases">
        <title>[ruminococcus] sp. nov., isolated from a pig farm feces dump.</title>
        <authorList>
            <person name="Chang Y.-H."/>
        </authorList>
    </citation>
    <scope>NUCLEOTIDE SEQUENCE [LARGE SCALE GENOMIC DNA]</scope>
    <source>
        <strain evidence="2 3">YH-rum2234</strain>
    </source>
</reference>
<gene>
    <name evidence="2" type="ORF">QJ036_12380</name>
</gene>
<evidence type="ECO:0000256" key="1">
    <source>
        <dbReference type="SAM" id="Phobius"/>
    </source>
</evidence>
<accession>A0AAP4BC28</accession>
<keyword evidence="1" id="KW-0812">Transmembrane</keyword>
<keyword evidence="1" id="KW-1133">Transmembrane helix</keyword>
<evidence type="ECO:0000313" key="3">
    <source>
        <dbReference type="Proteomes" id="UP001300383"/>
    </source>
</evidence>
<protein>
    <submittedName>
        <fullName evidence="2">Uncharacterized protein</fullName>
    </submittedName>
</protein>